<dbReference type="PROSITE" id="PS51318">
    <property type="entry name" value="TAT"/>
    <property type="match status" value="1"/>
</dbReference>
<dbReference type="Proteomes" id="UP001595699">
    <property type="component" value="Unassembled WGS sequence"/>
</dbReference>
<dbReference type="InterPro" id="IPR000914">
    <property type="entry name" value="SBP_5_dom"/>
</dbReference>
<dbReference type="PANTHER" id="PTHR30290:SF82">
    <property type="entry name" value="ABC-TYPE DIPEPTIDE_OLIGOPEPTIDE TRANSPORT SYSTEM, PERIPLASMIC COMPONENT"/>
    <property type="match status" value="1"/>
</dbReference>
<dbReference type="InterPro" id="IPR039424">
    <property type="entry name" value="SBP_5"/>
</dbReference>
<dbReference type="InterPro" id="IPR030678">
    <property type="entry name" value="Peptide/Ni-bd"/>
</dbReference>
<name>A0ABV7YRR3_9ACTN</name>
<protein>
    <submittedName>
        <fullName evidence="4">ABC transporter substrate-binding protein</fullName>
    </submittedName>
</protein>
<evidence type="ECO:0000256" key="1">
    <source>
        <dbReference type="SAM" id="MobiDB-lite"/>
    </source>
</evidence>
<keyword evidence="2" id="KW-0732">Signal</keyword>
<gene>
    <name evidence="4" type="ORF">ACFOUW_37505</name>
</gene>
<keyword evidence="5" id="KW-1185">Reference proteome</keyword>
<feature type="chain" id="PRO_5046752255" evidence="2">
    <location>
        <begin position="34"/>
        <end position="605"/>
    </location>
</feature>
<dbReference type="PIRSF" id="PIRSF002741">
    <property type="entry name" value="MppA"/>
    <property type="match status" value="1"/>
</dbReference>
<dbReference type="Pfam" id="PF00496">
    <property type="entry name" value="SBP_bac_5"/>
    <property type="match status" value="1"/>
</dbReference>
<dbReference type="RefSeq" id="WP_239553853.1">
    <property type="nucleotide sequence ID" value="NZ_JAFBCM010000001.1"/>
</dbReference>
<dbReference type="PANTHER" id="PTHR30290">
    <property type="entry name" value="PERIPLASMIC BINDING COMPONENT OF ABC TRANSPORTER"/>
    <property type="match status" value="1"/>
</dbReference>
<dbReference type="EMBL" id="JBHRZH010000056">
    <property type="protein sequence ID" value="MFC3766575.1"/>
    <property type="molecule type" value="Genomic_DNA"/>
</dbReference>
<feature type="domain" description="Solute-binding protein family 5" evidence="3">
    <location>
        <begin position="113"/>
        <end position="487"/>
    </location>
</feature>
<dbReference type="InterPro" id="IPR006311">
    <property type="entry name" value="TAT_signal"/>
</dbReference>
<dbReference type="Gene3D" id="3.10.105.10">
    <property type="entry name" value="Dipeptide-binding Protein, Domain 3"/>
    <property type="match status" value="1"/>
</dbReference>
<reference evidence="5" key="1">
    <citation type="journal article" date="2019" name="Int. J. Syst. Evol. Microbiol.">
        <title>The Global Catalogue of Microorganisms (GCM) 10K type strain sequencing project: providing services to taxonomists for standard genome sequencing and annotation.</title>
        <authorList>
            <consortium name="The Broad Institute Genomics Platform"/>
            <consortium name="The Broad Institute Genome Sequencing Center for Infectious Disease"/>
            <person name="Wu L."/>
            <person name="Ma J."/>
        </authorList>
    </citation>
    <scope>NUCLEOTIDE SEQUENCE [LARGE SCALE GENOMIC DNA]</scope>
    <source>
        <strain evidence="5">CGMCC 4.7241</strain>
    </source>
</reference>
<comment type="caution">
    <text evidence="4">The sequence shown here is derived from an EMBL/GenBank/DDBJ whole genome shotgun (WGS) entry which is preliminary data.</text>
</comment>
<dbReference type="CDD" id="cd08509">
    <property type="entry name" value="PBP2_TmCBP_oligosaccharides_like"/>
    <property type="match status" value="1"/>
</dbReference>
<dbReference type="SUPFAM" id="SSF53850">
    <property type="entry name" value="Periplasmic binding protein-like II"/>
    <property type="match status" value="1"/>
</dbReference>
<accession>A0ABV7YRR3</accession>
<feature type="compositionally biased region" description="Basic and acidic residues" evidence="1">
    <location>
        <begin position="216"/>
        <end position="230"/>
    </location>
</feature>
<dbReference type="Gene3D" id="3.90.76.10">
    <property type="entry name" value="Dipeptide-binding Protein, Domain 1"/>
    <property type="match status" value="1"/>
</dbReference>
<sequence length="605" mass="65959">MSDLPNKARPSRRQFLVNTAAVGAAASMAGVLAACGGGSGGAPGGGGQGGSGGAKKPAGRAGQAGETLFVAGFQWGPPTNFNPFNSSPAWPCGQPGAQYVFESLVRFNLLDGKLSPGLAAEFDESQGSTFVVKLQPDAHFSDGKPVTAADVVNTFDIAKRHPEVSYAACWDYFDKIEATDDKTVTFTLGQTPFNPKLARSYLAGTAILPKHVWDEKEKSGKPITQDENKDPIGSGPFKIDKYDQTQVGLIRDDNYWGKTFYGGLPGPKFINHPIFKGNQEGDLALQQGKIDVSQQFTPQIWQMWEDRKLPVSTWYKKEPYHVPGSIPMLVINIKKKPFSDVRVRRALAFAINYPDIADKAMSRYSTPANSSVILPTGSEEKFFNQENVDKNGWKYDPEQTAKILETELGAKKGNDGIYVLGDGTRMGPFTVQTPTGWTDWNTALQIVANNAKAAGIEIKTQFPQAPVVTQAVQNGNFELALWYIAGTGAAAPWQRFRDVLDNRGVPAPGKAAFWNYGRFSDPAVAALLDKAAGATDAELPDLYTQLDTIYMQNIPMIPLMYRPLEFFEFNESNWKGFPSEANPDAPPQFSGAGNEWLFKLERVSA</sequence>
<dbReference type="Gene3D" id="3.40.190.10">
    <property type="entry name" value="Periplasmic binding protein-like II"/>
    <property type="match status" value="1"/>
</dbReference>
<evidence type="ECO:0000259" key="3">
    <source>
        <dbReference type="Pfam" id="PF00496"/>
    </source>
</evidence>
<evidence type="ECO:0000256" key="2">
    <source>
        <dbReference type="SAM" id="SignalP"/>
    </source>
</evidence>
<feature type="signal peptide" evidence="2">
    <location>
        <begin position="1"/>
        <end position="33"/>
    </location>
</feature>
<organism evidence="4 5">
    <name type="scientific">Tenggerimyces flavus</name>
    <dbReference type="NCBI Taxonomy" id="1708749"/>
    <lineage>
        <taxon>Bacteria</taxon>
        <taxon>Bacillati</taxon>
        <taxon>Actinomycetota</taxon>
        <taxon>Actinomycetes</taxon>
        <taxon>Propionibacteriales</taxon>
        <taxon>Nocardioidaceae</taxon>
        <taxon>Tenggerimyces</taxon>
    </lineage>
</organism>
<evidence type="ECO:0000313" key="5">
    <source>
        <dbReference type="Proteomes" id="UP001595699"/>
    </source>
</evidence>
<feature type="region of interest" description="Disordered" evidence="1">
    <location>
        <begin position="216"/>
        <end position="237"/>
    </location>
</feature>
<evidence type="ECO:0000313" key="4">
    <source>
        <dbReference type="EMBL" id="MFC3766575.1"/>
    </source>
</evidence>
<proteinExistence type="predicted"/>
<dbReference type="PROSITE" id="PS51257">
    <property type="entry name" value="PROKAR_LIPOPROTEIN"/>
    <property type="match status" value="1"/>
</dbReference>